<feature type="domain" description="Ion transport" evidence="11">
    <location>
        <begin position="435"/>
        <end position="609"/>
    </location>
</feature>
<gene>
    <name evidence="12" type="ORF">Vbra_7185</name>
</gene>
<dbReference type="GO" id="GO:0005886">
    <property type="term" value="C:plasma membrane"/>
    <property type="evidence" value="ECO:0007669"/>
    <property type="project" value="TreeGrafter"/>
</dbReference>
<dbReference type="Gene3D" id="1.25.40.20">
    <property type="entry name" value="Ankyrin repeat-containing domain"/>
    <property type="match status" value="1"/>
</dbReference>
<evidence type="ECO:0000256" key="1">
    <source>
        <dbReference type="ARBA" id="ARBA00004141"/>
    </source>
</evidence>
<keyword evidence="7" id="KW-0407">Ion channel</keyword>
<dbReference type="VEuPathDB" id="CryptoDB:Vbra_7185"/>
<dbReference type="GO" id="GO:0051480">
    <property type="term" value="P:regulation of cytosolic calcium ion concentration"/>
    <property type="evidence" value="ECO:0007669"/>
    <property type="project" value="TreeGrafter"/>
</dbReference>
<accession>A0A0G4EDZ9</accession>
<sequence>MLGFLHGRRTPHLQGQEGGRGRDGHSRPSGVEEVCYIQLPRVDEGDAAAQQAIHHTQTGHPKMSASASSDQVPLLQGDEQGLIEPQLPDVTDGITKAPKRLEQVPLVGAPAADDWEPTKTLRDTIRSAIYASDAEGLRSALFHLSPEQAEKVLTTDKWDYESAIHYAAERCKDVAVLEVLLDNRRHLLDLKDKHGRTPLHLAAGSGSVAVVKFVEWGGKELLEARSLNGWTPLHWAAWNGKADVLCWVLTVNQELLKIKDDIGRTLIDIALAKPSSVVIAIVVLGEDVMEVLKRGVKVADAAAENLKEVMPFAKGFLKDRSESLGLDGLRCCAVFRKLTKLRPKDSLTDDLENISNWHEALTANFCSDTPNWVFEGSLAGKERECFAALESAEPLSVVTQAKCTSLVTQHWKQEYKDWRLQLAPRDVFISRVLSMLLMVAFVLLRIESIKGDSDVMMAGVWPSVWLWGAVLTGIGFIVVEAFQGIRLKAAYWADSWSWVDAGSSLAIIAFIAIHFTEWSEEAEVSSGIVIALLFALRLLQTASLHPAVGPLILAVVRMFSDISMFLCLYVYILLVFAVVFTLLSSDEDPQYFGSFAKAMLTLHSMTPTHRQRAPVDKHAVGWLHCISFYGGLGKFNEALNNAIESHDTLGTVLLFTYVILSSIILASTYAAIEQTQTAQYQLLRVRVLNEYLTMPHHERLPPPFNLIAVVVSVPLRYVASLISGRQSALCRIAFWSMKALYSTIDALPFAVAFTPIAIYRKLEKLQQLIRNAIQRRQYWTQDGWKTVQIWDAFKILGVILVMPLYLLYHYVTAKELSEDTEEKKADKRRSARNRYKDSIDKWMEAADYHDTTSPDIMTALKLNQSELHGQLARSGSQRQAISYPSEGKQEDESAEALDDGICLIEAHNVLTQQPQRRTDLALMPESPS</sequence>
<dbReference type="GO" id="GO:0070679">
    <property type="term" value="F:inositol 1,4,5 trisphosphate binding"/>
    <property type="evidence" value="ECO:0007669"/>
    <property type="project" value="TreeGrafter"/>
</dbReference>
<dbReference type="Pfam" id="PF12796">
    <property type="entry name" value="Ank_2"/>
    <property type="match status" value="1"/>
</dbReference>
<feature type="region of interest" description="Disordered" evidence="9">
    <location>
        <begin position="873"/>
        <end position="896"/>
    </location>
</feature>
<keyword evidence="4 10" id="KW-1133">Transmembrane helix</keyword>
<evidence type="ECO:0000259" key="11">
    <source>
        <dbReference type="Pfam" id="PF00520"/>
    </source>
</evidence>
<dbReference type="Pfam" id="PF00520">
    <property type="entry name" value="Ion_trans"/>
    <property type="match status" value="1"/>
</dbReference>
<keyword evidence="3 10" id="KW-0812">Transmembrane</keyword>
<feature type="region of interest" description="Disordered" evidence="9">
    <location>
        <begin position="46"/>
        <end position="67"/>
    </location>
</feature>
<evidence type="ECO:0000256" key="2">
    <source>
        <dbReference type="ARBA" id="ARBA00022448"/>
    </source>
</evidence>
<dbReference type="PROSITE" id="PS50297">
    <property type="entry name" value="ANK_REP_REGION"/>
    <property type="match status" value="1"/>
</dbReference>
<dbReference type="PhylomeDB" id="A0A0G4EDZ9"/>
<evidence type="ECO:0000313" key="13">
    <source>
        <dbReference type="Proteomes" id="UP000041254"/>
    </source>
</evidence>
<feature type="transmembrane region" description="Helical" evidence="10">
    <location>
        <begin position="562"/>
        <end position="583"/>
    </location>
</feature>
<evidence type="ECO:0000256" key="4">
    <source>
        <dbReference type="ARBA" id="ARBA00022989"/>
    </source>
</evidence>
<dbReference type="Proteomes" id="UP000041254">
    <property type="component" value="Unassembled WGS sequence"/>
</dbReference>
<dbReference type="SMART" id="SM00248">
    <property type="entry name" value="ANK"/>
    <property type="match status" value="3"/>
</dbReference>
<evidence type="ECO:0000256" key="10">
    <source>
        <dbReference type="SAM" id="Phobius"/>
    </source>
</evidence>
<feature type="compositionally biased region" description="Polar residues" evidence="9">
    <location>
        <begin position="873"/>
        <end position="882"/>
    </location>
</feature>
<evidence type="ECO:0000256" key="6">
    <source>
        <dbReference type="ARBA" id="ARBA00023136"/>
    </source>
</evidence>
<dbReference type="SUPFAM" id="SSF48403">
    <property type="entry name" value="Ankyrin repeat"/>
    <property type="match status" value="1"/>
</dbReference>
<keyword evidence="6 10" id="KW-0472">Membrane</keyword>
<dbReference type="GO" id="GO:0015279">
    <property type="term" value="F:store-operated calcium channel activity"/>
    <property type="evidence" value="ECO:0007669"/>
    <property type="project" value="TreeGrafter"/>
</dbReference>
<dbReference type="STRING" id="1169540.A0A0G4EDZ9"/>
<evidence type="ECO:0000256" key="7">
    <source>
        <dbReference type="ARBA" id="ARBA00023303"/>
    </source>
</evidence>
<dbReference type="InterPro" id="IPR005821">
    <property type="entry name" value="Ion_trans_dom"/>
</dbReference>
<feature type="transmembrane region" description="Helical" evidence="10">
    <location>
        <begin position="792"/>
        <end position="811"/>
    </location>
</feature>
<dbReference type="InterPro" id="IPR036770">
    <property type="entry name" value="Ankyrin_rpt-contain_sf"/>
</dbReference>
<dbReference type="SUPFAM" id="SSF81324">
    <property type="entry name" value="Voltage-gated potassium channels"/>
    <property type="match status" value="1"/>
</dbReference>
<feature type="transmembrane region" description="Helical" evidence="10">
    <location>
        <begin position="428"/>
        <end position="444"/>
    </location>
</feature>
<dbReference type="PANTHER" id="PTHR10117">
    <property type="entry name" value="TRANSIENT RECEPTOR POTENTIAL CHANNEL"/>
    <property type="match status" value="1"/>
</dbReference>
<evidence type="ECO:0000256" key="9">
    <source>
        <dbReference type="SAM" id="MobiDB-lite"/>
    </source>
</evidence>
<dbReference type="InParanoid" id="A0A0G4EDZ9"/>
<dbReference type="GO" id="GO:0034703">
    <property type="term" value="C:cation channel complex"/>
    <property type="evidence" value="ECO:0007669"/>
    <property type="project" value="TreeGrafter"/>
</dbReference>
<keyword evidence="2" id="KW-0813">Transport</keyword>
<feature type="transmembrane region" description="Helical" evidence="10">
    <location>
        <begin position="649"/>
        <end position="672"/>
    </location>
</feature>
<keyword evidence="8" id="KW-0040">ANK repeat</keyword>
<keyword evidence="13" id="KW-1185">Reference proteome</keyword>
<feature type="transmembrane region" description="Helical" evidence="10">
    <location>
        <begin position="739"/>
        <end position="759"/>
    </location>
</feature>
<feature type="transmembrane region" description="Helical" evidence="10">
    <location>
        <begin position="497"/>
        <end position="516"/>
    </location>
</feature>
<dbReference type="InterPro" id="IPR002153">
    <property type="entry name" value="TRPC_channel"/>
</dbReference>
<organism evidence="12 13">
    <name type="scientific">Vitrella brassicaformis (strain CCMP3155)</name>
    <dbReference type="NCBI Taxonomy" id="1169540"/>
    <lineage>
        <taxon>Eukaryota</taxon>
        <taxon>Sar</taxon>
        <taxon>Alveolata</taxon>
        <taxon>Colpodellida</taxon>
        <taxon>Vitrellaceae</taxon>
        <taxon>Vitrella</taxon>
    </lineage>
</organism>
<protein>
    <recommendedName>
        <fullName evidence="11">Ion transport domain-containing protein</fullName>
    </recommendedName>
</protein>
<proteinExistence type="predicted"/>
<feature type="transmembrane region" description="Helical" evidence="10">
    <location>
        <begin position="464"/>
        <end position="485"/>
    </location>
</feature>
<feature type="transmembrane region" description="Helical" evidence="10">
    <location>
        <begin position="528"/>
        <end position="555"/>
    </location>
</feature>
<dbReference type="PANTHER" id="PTHR10117:SF54">
    <property type="entry name" value="TRANSIENT RECEPTOR POTENTIAL-GAMMA PROTEIN"/>
    <property type="match status" value="1"/>
</dbReference>
<dbReference type="PROSITE" id="PS50088">
    <property type="entry name" value="ANK_REPEAT"/>
    <property type="match status" value="1"/>
</dbReference>
<dbReference type="AlphaFoldDB" id="A0A0G4EDZ9"/>
<feature type="compositionally biased region" description="Basic residues" evidence="9">
    <location>
        <begin position="1"/>
        <end position="11"/>
    </location>
</feature>
<dbReference type="EMBL" id="CDMY01000209">
    <property type="protein sequence ID" value="CEL94205.1"/>
    <property type="molecule type" value="Genomic_DNA"/>
</dbReference>
<feature type="compositionally biased region" description="Polar residues" evidence="9">
    <location>
        <begin position="53"/>
        <end position="67"/>
    </location>
</feature>
<keyword evidence="5" id="KW-0406">Ion transport</keyword>
<reference evidence="12 13" key="1">
    <citation type="submission" date="2014-11" db="EMBL/GenBank/DDBJ databases">
        <authorList>
            <person name="Zhu J."/>
            <person name="Qi W."/>
            <person name="Song R."/>
        </authorList>
    </citation>
    <scope>NUCLEOTIDE SEQUENCE [LARGE SCALE GENOMIC DNA]</scope>
</reference>
<feature type="region of interest" description="Disordered" evidence="9">
    <location>
        <begin position="1"/>
        <end position="30"/>
    </location>
</feature>
<evidence type="ECO:0000256" key="3">
    <source>
        <dbReference type="ARBA" id="ARBA00022692"/>
    </source>
</evidence>
<dbReference type="Gene3D" id="1.10.287.70">
    <property type="match status" value="1"/>
</dbReference>
<evidence type="ECO:0000256" key="5">
    <source>
        <dbReference type="ARBA" id="ARBA00023065"/>
    </source>
</evidence>
<feature type="repeat" description="ANK" evidence="8">
    <location>
        <begin position="194"/>
        <end position="214"/>
    </location>
</feature>
<evidence type="ECO:0000313" key="12">
    <source>
        <dbReference type="EMBL" id="CEL94205.1"/>
    </source>
</evidence>
<evidence type="ECO:0000256" key="8">
    <source>
        <dbReference type="PROSITE-ProRule" id="PRU00023"/>
    </source>
</evidence>
<name>A0A0G4EDZ9_VITBC</name>
<comment type="subcellular location">
    <subcellularLocation>
        <location evidence="1">Membrane</location>
        <topology evidence="1">Multi-pass membrane protein</topology>
    </subcellularLocation>
</comment>
<dbReference type="InterPro" id="IPR002110">
    <property type="entry name" value="Ankyrin_rpt"/>
</dbReference>
<dbReference type="OrthoDB" id="432407at2759"/>